<dbReference type="GO" id="GO:0009234">
    <property type="term" value="P:menaquinone biosynthetic process"/>
    <property type="evidence" value="ECO:0007669"/>
    <property type="project" value="UniProtKB-UniRule"/>
</dbReference>
<feature type="binding site" evidence="4">
    <location>
        <position position="67"/>
    </location>
    <ligand>
        <name>S-adenosyl-L-methionine</name>
        <dbReference type="ChEBI" id="CHEBI:59789"/>
    </ligand>
</feature>
<dbReference type="InterPro" id="IPR029063">
    <property type="entry name" value="SAM-dependent_MTases_sf"/>
</dbReference>
<evidence type="ECO:0000256" key="1">
    <source>
        <dbReference type="ARBA" id="ARBA00022603"/>
    </source>
</evidence>
<keyword evidence="4" id="KW-0474">Menaquinone biosynthesis</keyword>
<proteinExistence type="inferred from homology"/>
<keyword evidence="3 4" id="KW-0949">S-adenosyl-L-methionine</keyword>
<comment type="catalytic activity">
    <reaction evidence="4">
        <text>a 2-demethylmenaquinol + S-adenosyl-L-methionine = a menaquinol + S-adenosyl-L-homocysteine + H(+)</text>
        <dbReference type="Rhea" id="RHEA:42640"/>
        <dbReference type="Rhea" id="RHEA-COMP:9539"/>
        <dbReference type="Rhea" id="RHEA-COMP:9563"/>
        <dbReference type="ChEBI" id="CHEBI:15378"/>
        <dbReference type="ChEBI" id="CHEBI:18151"/>
        <dbReference type="ChEBI" id="CHEBI:55437"/>
        <dbReference type="ChEBI" id="CHEBI:57856"/>
        <dbReference type="ChEBI" id="CHEBI:59789"/>
        <dbReference type="EC" id="2.1.1.163"/>
    </reaction>
</comment>
<dbReference type="UniPathway" id="UPA00079">
    <property type="reaction ID" value="UER00169"/>
</dbReference>
<dbReference type="PANTHER" id="PTHR43591">
    <property type="entry name" value="METHYLTRANSFERASE"/>
    <property type="match status" value="1"/>
</dbReference>
<evidence type="ECO:0000256" key="3">
    <source>
        <dbReference type="ARBA" id="ARBA00022691"/>
    </source>
</evidence>
<dbReference type="InterPro" id="IPR004033">
    <property type="entry name" value="UbiE/COQ5_MeTrFase"/>
</dbReference>
<comment type="function">
    <text evidence="4">Methyltransferase required for the conversion of demethylmenaquinol (DMKH2) to menaquinol (MKH2).</text>
</comment>
<dbReference type="HAMAP" id="MF_01813">
    <property type="entry name" value="MenG_UbiE_methyltr"/>
    <property type="match status" value="1"/>
</dbReference>
<comment type="caution">
    <text evidence="4">Lacks conserved residue(s) required for the propagation of feature annotation.</text>
</comment>
<dbReference type="Pfam" id="PF01209">
    <property type="entry name" value="Ubie_methyltran"/>
    <property type="match status" value="1"/>
</dbReference>
<evidence type="ECO:0000256" key="4">
    <source>
        <dbReference type="HAMAP-Rule" id="MF_01813"/>
    </source>
</evidence>
<dbReference type="CDD" id="cd02440">
    <property type="entry name" value="AdoMet_MTases"/>
    <property type="match status" value="1"/>
</dbReference>
<organism evidence="5 6">
    <name type="scientific">Anaerolinea thermolimosa</name>
    <dbReference type="NCBI Taxonomy" id="229919"/>
    <lineage>
        <taxon>Bacteria</taxon>
        <taxon>Bacillati</taxon>
        <taxon>Chloroflexota</taxon>
        <taxon>Anaerolineae</taxon>
        <taxon>Anaerolineales</taxon>
        <taxon>Anaerolineaceae</taxon>
        <taxon>Anaerolinea</taxon>
    </lineage>
</organism>
<dbReference type="GO" id="GO:0043770">
    <property type="term" value="F:demethylmenaquinone methyltransferase activity"/>
    <property type="evidence" value="ECO:0007669"/>
    <property type="project" value="UniProtKB-UniRule"/>
</dbReference>
<keyword evidence="2 4" id="KW-0808">Transferase</keyword>
<evidence type="ECO:0000313" key="5">
    <source>
        <dbReference type="EMBL" id="HCE17080.1"/>
    </source>
</evidence>
<dbReference type="GO" id="GO:0032259">
    <property type="term" value="P:methylation"/>
    <property type="evidence" value="ECO:0007669"/>
    <property type="project" value="UniProtKB-KW"/>
</dbReference>
<comment type="similarity">
    <text evidence="4">Belongs to the class I-like SAM-binding methyltransferase superfamily. MenG/UbiE family.</text>
</comment>
<comment type="caution">
    <text evidence="5">The sequence shown here is derived from an EMBL/GenBank/DDBJ whole genome shotgun (WGS) entry which is preliminary data.</text>
</comment>
<dbReference type="PROSITE" id="PS51608">
    <property type="entry name" value="SAM_MT_UBIE"/>
    <property type="match status" value="1"/>
</dbReference>
<dbReference type="EC" id="2.1.1.163" evidence="4"/>
<dbReference type="PROSITE" id="PS01184">
    <property type="entry name" value="UBIE_2"/>
    <property type="match status" value="1"/>
</dbReference>
<dbReference type="EMBL" id="DPBP01000020">
    <property type="protein sequence ID" value="HCE17080.1"/>
    <property type="molecule type" value="Genomic_DNA"/>
</dbReference>
<sequence>MFSRIAARYDLMNRLMTGGMDLAWRREVIRRAALRPGERLLDLGAGTGDLAREALHQQPHCRVVAADFTLAMMLAGKTRPPAPSAWVAADALRLPFPDAAFDAVVSGFLLRNVTDLPQALREQMRVLRPGGRFIALDTTRPRPGLLSPLIGFHMHRIIPFLGGLLTGDRAAYTYLPQTSQHFLTAEELLSRLIEAGFTGAGFRRLNFGTVAIHWATRPA</sequence>
<dbReference type="SUPFAM" id="SSF53335">
    <property type="entry name" value="S-adenosyl-L-methionine-dependent methyltransferases"/>
    <property type="match status" value="1"/>
</dbReference>
<dbReference type="STRING" id="229919.GCA_001050195_02935"/>
<dbReference type="PANTHER" id="PTHR43591:SF24">
    <property type="entry name" value="2-METHOXY-6-POLYPRENYL-1,4-BENZOQUINOL METHYLASE, MITOCHONDRIAL"/>
    <property type="match status" value="1"/>
</dbReference>
<dbReference type="Proteomes" id="UP000264141">
    <property type="component" value="Unassembled WGS sequence"/>
</dbReference>
<gene>
    <name evidence="4" type="primary">menG</name>
    <name evidence="5" type="ORF">DEQ80_04395</name>
</gene>
<keyword evidence="1 4" id="KW-0489">Methyltransferase</keyword>
<dbReference type="NCBIfam" id="TIGR01934">
    <property type="entry name" value="MenG_MenH_UbiE"/>
    <property type="match status" value="1"/>
</dbReference>
<comment type="pathway">
    <text evidence="4">Quinol/quinone metabolism; menaquinone biosynthesis; menaquinol from 1,4-dihydroxy-2-naphthoate: step 2/2.</text>
</comment>
<name>A0A3D1JER2_9CHLR</name>
<feature type="binding site" evidence="4">
    <location>
        <begin position="90"/>
        <end position="91"/>
    </location>
    <ligand>
        <name>S-adenosyl-L-methionine</name>
        <dbReference type="ChEBI" id="CHEBI:59789"/>
    </ligand>
</feature>
<reference evidence="5 6" key="1">
    <citation type="journal article" date="2018" name="Nat. Biotechnol.">
        <title>A standardized bacterial taxonomy based on genome phylogeny substantially revises the tree of life.</title>
        <authorList>
            <person name="Parks D.H."/>
            <person name="Chuvochina M."/>
            <person name="Waite D.W."/>
            <person name="Rinke C."/>
            <person name="Skarshewski A."/>
            <person name="Chaumeil P.A."/>
            <person name="Hugenholtz P."/>
        </authorList>
    </citation>
    <scope>NUCLEOTIDE SEQUENCE [LARGE SCALE GENOMIC DNA]</scope>
    <source>
        <strain evidence="5">UBA8781</strain>
    </source>
</reference>
<dbReference type="AlphaFoldDB" id="A0A3D1JER2"/>
<feature type="binding site" evidence="4">
    <location>
        <position position="47"/>
    </location>
    <ligand>
        <name>S-adenosyl-L-methionine</name>
        <dbReference type="ChEBI" id="CHEBI:59789"/>
    </ligand>
</feature>
<protein>
    <recommendedName>
        <fullName evidence="4">Demethylmenaquinone methyltransferase</fullName>
        <ecNumber evidence="4">2.1.1.163</ecNumber>
    </recommendedName>
</protein>
<dbReference type="InterPro" id="IPR023576">
    <property type="entry name" value="UbiE/COQ5_MeTrFase_CS"/>
</dbReference>
<dbReference type="OrthoDB" id="9808140at2"/>
<evidence type="ECO:0000256" key="2">
    <source>
        <dbReference type="ARBA" id="ARBA00022679"/>
    </source>
</evidence>
<accession>A0A3D1JER2</accession>
<evidence type="ECO:0000313" key="6">
    <source>
        <dbReference type="Proteomes" id="UP000264141"/>
    </source>
</evidence>
<dbReference type="Gene3D" id="3.40.50.150">
    <property type="entry name" value="Vaccinia Virus protein VP39"/>
    <property type="match status" value="1"/>
</dbReference>